<dbReference type="FunFam" id="3.10.110.10:FF:000051">
    <property type="entry name" value="ubiquitin-conjugating enzyme E2 R2-like"/>
    <property type="match status" value="1"/>
</dbReference>
<dbReference type="GO" id="GO:0005634">
    <property type="term" value="C:nucleus"/>
    <property type="evidence" value="ECO:0007669"/>
    <property type="project" value="EnsemblFungi"/>
</dbReference>
<evidence type="ECO:0000313" key="9">
    <source>
        <dbReference type="EMBL" id="ODQ74230.1"/>
    </source>
</evidence>
<proteinExistence type="inferred from homology"/>
<evidence type="ECO:0000256" key="2">
    <source>
        <dbReference type="ARBA" id="ARBA00022741"/>
    </source>
</evidence>
<dbReference type="SMART" id="SM00212">
    <property type="entry name" value="UBCc"/>
    <property type="match status" value="1"/>
</dbReference>
<dbReference type="GO" id="GO:0000086">
    <property type="term" value="P:G2/M transition of mitotic cell cycle"/>
    <property type="evidence" value="ECO:0007669"/>
    <property type="project" value="EnsemblFungi"/>
</dbReference>
<dbReference type="InterPro" id="IPR050113">
    <property type="entry name" value="Ub_conjugating_enzyme"/>
</dbReference>
<feature type="active site" description="Glycyl thioester intermediate" evidence="5">
    <location>
        <position position="93"/>
    </location>
</feature>
<sequence>MSKSGSASLLLKQYKDLTDPKLNMPSFHIELKDGNIYVWNVAVMVLNKESIYHGGYFKAEMRFPSDYPFNPPTFRFLRPFFHPNVYPKDGGLCISILHPGEDATSGEAPSERWSPAQSVESVLVSILSLLEDPNPDSPANVDASVAWRNDRERYNNTVRRQVEKSKEDIPVGFKIPESEVYTAPPTEDVVDDSFWYEDADVDDDNDDFDACGDDDFGGDDDDEGVVDFDSNDEDVDMDDREDSCSDKDDGFTDAGETALDSETEVTPVKSGVDRKTVDTGLEPLTPAPENEKVDMLDEKRSTVLDPHESEL</sequence>
<feature type="compositionally biased region" description="Basic and acidic residues" evidence="7">
    <location>
        <begin position="289"/>
        <end position="311"/>
    </location>
</feature>
<dbReference type="Pfam" id="PF00179">
    <property type="entry name" value="UQ_con"/>
    <property type="match status" value="1"/>
</dbReference>
<dbReference type="CDD" id="cd23811">
    <property type="entry name" value="UBCc_ScCDC34-like"/>
    <property type="match status" value="1"/>
</dbReference>
<dbReference type="GO" id="GO:0010828">
    <property type="term" value="P:positive regulation of D-glucose transmembrane transport"/>
    <property type="evidence" value="ECO:0007669"/>
    <property type="project" value="EnsemblFungi"/>
</dbReference>
<feature type="compositionally biased region" description="Acidic residues" evidence="7">
    <location>
        <begin position="198"/>
        <end position="241"/>
    </location>
</feature>
<dbReference type="PANTHER" id="PTHR24067">
    <property type="entry name" value="UBIQUITIN-CONJUGATING ENZYME E2"/>
    <property type="match status" value="1"/>
</dbReference>
<feature type="region of interest" description="Disordered" evidence="7">
    <location>
        <begin position="198"/>
        <end position="311"/>
    </location>
</feature>
<dbReference type="GO" id="GO:0019005">
    <property type="term" value="C:SCF ubiquitin ligase complex"/>
    <property type="evidence" value="ECO:0007669"/>
    <property type="project" value="EnsemblFungi"/>
</dbReference>
<dbReference type="GO" id="GO:0000209">
    <property type="term" value="P:protein polyubiquitination"/>
    <property type="evidence" value="ECO:0007669"/>
    <property type="project" value="EnsemblFungi"/>
</dbReference>
<keyword evidence="4 6" id="KW-0067">ATP-binding</keyword>
<dbReference type="InterPro" id="IPR023313">
    <property type="entry name" value="UBQ-conjugating_AS"/>
</dbReference>
<dbReference type="InterPro" id="IPR016135">
    <property type="entry name" value="UBQ-conjugating_enzyme/RWD"/>
</dbReference>
<organism evidence="9 10">
    <name type="scientific">Lipomyces starkeyi NRRL Y-11557</name>
    <dbReference type="NCBI Taxonomy" id="675824"/>
    <lineage>
        <taxon>Eukaryota</taxon>
        <taxon>Fungi</taxon>
        <taxon>Dikarya</taxon>
        <taxon>Ascomycota</taxon>
        <taxon>Saccharomycotina</taxon>
        <taxon>Lipomycetes</taxon>
        <taxon>Lipomycetales</taxon>
        <taxon>Lipomycetaceae</taxon>
        <taxon>Lipomyces</taxon>
    </lineage>
</organism>
<evidence type="ECO:0000313" key="10">
    <source>
        <dbReference type="Proteomes" id="UP000094385"/>
    </source>
</evidence>
<protein>
    <recommendedName>
        <fullName evidence="8">UBC core domain-containing protein</fullName>
    </recommendedName>
</protein>
<dbReference type="PROSITE" id="PS00183">
    <property type="entry name" value="UBC_1"/>
    <property type="match status" value="1"/>
</dbReference>
<evidence type="ECO:0000256" key="5">
    <source>
        <dbReference type="PROSITE-ProRule" id="PRU10133"/>
    </source>
</evidence>
<gene>
    <name evidence="9" type="ORF">LIPSTDRAFT_69802</name>
</gene>
<dbReference type="InterPro" id="IPR000608">
    <property type="entry name" value="UBC"/>
</dbReference>
<dbReference type="GO" id="GO:0000082">
    <property type="term" value="P:G1/S transition of mitotic cell cycle"/>
    <property type="evidence" value="ECO:0007669"/>
    <property type="project" value="EnsemblFungi"/>
</dbReference>
<dbReference type="GO" id="GO:0005737">
    <property type="term" value="C:cytoplasm"/>
    <property type="evidence" value="ECO:0007669"/>
    <property type="project" value="EnsemblFungi"/>
</dbReference>
<dbReference type="GO" id="GO:0030466">
    <property type="term" value="P:silent mating-type cassette heterochromatin formation"/>
    <property type="evidence" value="ECO:0007669"/>
    <property type="project" value="EnsemblFungi"/>
</dbReference>
<dbReference type="GO" id="GO:0061630">
    <property type="term" value="F:ubiquitin protein ligase activity"/>
    <property type="evidence" value="ECO:0007669"/>
    <property type="project" value="EnsemblFungi"/>
</dbReference>
<keyword evidence="1" id="KW-0808">Transferase</keyword>
<evidence type="ECO:0000256" key="1">
    <source>
        <dbReference type="ARBA" id="ARBA00022679"/>
    </source>
</evidence>
<reference evidence="9 10" key="1">
    <citation type="journal article" date="2016" name="Proc. Natl. Acad. Sci. U.S.A.">
        <title>Comparative genomics of biotechnologically important yeasts.</title>
        <authorList>
            <person name="Riley R."/>
            <person name="Haridas S."/>
            <person name="Wolfe K.H."/>
            <person name="Lopes M.R."/>
            <person name="Hittinger C.T."/>
            <person name="Goeker M."/>
            <person name="Salamov A.A."/>
            <person name="Wisecaver J.H."/>
            <person name="Long T.M."/>
            <person name="Calvey C.H."/>
            <person name="Aerts A.L."/>
            <person name="Barry K.W."/>
            <person name="Choi C."/>
            <person name="Clum A."/>
            <person name="Coughlan A.Y."/>
            <person name="Deshpande S."/>
            <person name="Douglass A.P."/>
            <person name="Hanson S.J."/>
            <person name="Klenk H.-P."/>
            <person name="LaButti K.M."/>
            <person name="Lapidus A."/>
            <person name="Lindquist E.A."/>
            <person name="Lipzen A.M."/>
            <person name="Meier-Kolthoff J.P."/>
            <person name="Ohm R.A."/>
            <person name="Otillar R.P."/>
            <person name="Pangilinan J.L."/>
            <person name="Peng Y."/>
            <person name="Rokas A."/>
            <person name="Rosa C.A."/>
            <person name="Scheuner C."/>
            <person name="Sibirny A.A."/>
            <person name="Slot J.C."/>
            <person name="Stielow J.B."/>
            <person name="Sun H."/>
            <person name="Kurtzman C.P."/>
            <person name="Blackwell M."/>
            <person name="Grigoriev I.V."/>
            <person name="Jeffries T.W."/>
        </authorList>
    </citation>
    <scope>NUCLEOTIDE SEQUENCE [LARGE SCALE GENOMIC DNA]</scope>
    <source>
        <strain evidence="9 10">NRRL Y-11557</strain>
    </source>
</reference>
<dbReference type="GO" id="GO:0031146">
    <property type="term" value="P:SCF-dependent proteasomal ubiquitin-dependent protein catabolic process"/>
    <property type="evidence" value="ECO:0007669"/>
    <property type="project" value="EnsemblFungi"/>
</dbReference>
<dbReference type="AlphaFoldDB" id="A0A1E3Q9C2"/>
<feature type="domain" description="UBC core" evidence="8">
    <location>
        <begin position="5"/>
        <end position="167"/>
    </location>
</feature>
<dbReference type="GO" id="GO:0051865">
    <property type="term" value="P:protein autoubiquitination"/>
    <property type="evidence" value="ECO:0007669"/>
    <property type="project" value="EnsemblFungi"/>
</dbReference>
<dbReference type="PROSITE" id="PS50127">
    <property type="entry name" value="UBC_2"/>
    <property type="match status" value="1"/>
</dbReference>
<keyword evidence="2 6" id="KW-0547">Nucleotide-binding</keyword>
<keyword evidence="10" id="KW-1185">Reference proteome</keyword>
<evidence type="ECO:0000259" key="8">
    <source>
        <dbReference type="PROSITE" id="PS50127"/>
    </source>
</evidence>
<dbReference type="STRING" id="675824.A0A1E3Q9C2"/>
<name>A0A1E3Q9C2_LIPST</name>
<accession>A0A1E3Q9C2</accession>
<evidence type="ECO:0000256" key="7">
    <source>
        <dbReference type="SAM" id="MobiDB-lite"/>
    </source>
</evidence>
<evidence type="ECO:0000256" key="4">
    <source>
        <dbReference type="ARBA" id="ARBA00022840"/>
    </source>
</evidence>
<dbReference type="Gene3D" id="3.10.110.10">
    <property type="entry name" value="Ubiquitin Conjugating Enzyme"/>
    <property type="match status" value="1"/>
</dbReference>
<comment type="similarity">
    <text evidence="6">Belongs to the ubiquitin-conjugating enzyme family.</text>
</comment>
<dbReference type="GO" id="GO:0005524">
    <property type="term" value="F:ATP binding"/>
    <property type="evidence" value="ECO:0007669"/>
    <property type="project" value="UniProtKB-UniRule"/>
</dbReference>
<dbReference type="SUPFAM" id="SSF54495">
    <property type="entry name" value="UBC-like"/>
    <property type="match status" value="1"/>
</dbReference>
<evidence type="ECO:0000256" key="3">
    <source>
        <dbReference type="ARBA" id="ARBA00022786"/>
    </source>
</evidence>
<dbReference type="Proteomes" id="UP000094385">
    <property type="component" value="Unassembled WGS sequence"/>
</dbReference>
<keyword evidence="3 6" id="KW-0833">Ubl conjugation pathway</keyword>
<dbReference type="EMBL" id="KV454292">
    <property type="protein sequence ID" value="ODQ74230.1"/>
    <property type="molecule type" value="Genomic_DNA"/>
</dbReference>
<evidence type="ECO:0000256" key="6">
    <source>
        <dbReference type="RuleBase" id="RU362109"/>
    </source>
</evidence>
<dbReference type="OrthoDB" id="19692at2759"/>